<dbReference type="SUPFAM" id="SSF50022">
    <property type="entry name" value="ISP domain"/>
    <property type="match status" value="1"/>
</dbReference>
<evidence type="ECO:0000256" key="4">
    <source>
        <dbReference type="ARBA" id="ARBA00023014"/>
    </source>
</evidence>
<organism evidence="6 7">
    <name type="scientific">Zhongshania marina</name>
    <dbReference type="NCBI Taxonomy" id="2304603"/>
    <lineage>
        <taxon>Bacteria</taxon>
        <taxon>Pseudomonadati</taxon>
        <taxon>Pseudomonadota</taxon>
        <taxon>Gammaproteobacteria</taxon>
        <taxon>Cellvibrionales</taxon>
        <taxon>Spongiibacteraceae</taxon>
        <taxon>Zhongshania</taxon>
    </lineage>
</organism>
<dbReference type="GO" id="GO:0046872">
    <property type="term" value="F:metal ion binding"/>
    <property type="evidence" value="ECO:0007669"/>
    <property type="project" value="UniProtKB-KW"/>
</dbReference>
<keyword evidence="4" id="KW-0411">Iron-sulfur</keyword>
<name>A0A2S4HL12_9GAMM</name>
<dbReference type="InterPro" id="IPR017941">
    <property type="entry name" value="Rieske_2Fe-2S"/>
</dbReference>
<keyword evidence="2" id="KW-0479">Metal-binding</keyword>
<evidence type="ECO:0000256" key="3">
    <source>
        <dbReference type="ARBA" id="ARBA00023004"/>
    </source>
</evidence>
<feature type="domain" description="Rieske" evidence="5">
    <location>
        <begin position="2"/>
        <end position="103"/>
    </location>
</feature>
<evidence type="ECO:0000256" key="1">
    <source>
        <dbReference type="ARBA" id="ARBA00022714"/>
    </source>
</evidence>
<dbReference type="EMBL" id="PQGG01000002">
    <property type="protein sequence ID" value="POP54692.1"/>
    <property type="molecule type" value="Genomic_DNA"/>
</dbReference>
<dbReference type="Gene3D" id="2.102.10.10">
    <property type="entry name" value="Rieske [2Fe-2S] iron-sulphur domain"/>
    <property type="match status" value="1"/>
</dbReference>
<gene>
    <name evidence="6" type="ORF">C0068_00295</name>
</gene>
<evidence type="ECO:0000313" key="6">
    <source>
        <dbReference type="EMBL" id="POP54692.1"/>
    </source>
</evidence>
<dbReference type="RefSeq" id="WP_103682496.1">
    <property type="nucleotide sequence ID" value="NZ_PQGG01000002.1"/>
</dbReference>
<dbReference type="GO" id="GO:0051537">
    <property type="term" value="F:2 iron, 2 sulfur cluster binding"/>
    <property type="evidence" value="ECO:0007669"/>
    <property type="project" value="UniProtKB-KW"/>
</dbReference>
<keyword evidence="1" id="KW-0001">2Fe-2S</keyword>
<comment type="caution">
    <text evidence="6">The sequence shown here is derived from an EMBL/GenBank/DDBJ whole genome shotgun (WGS) entry which is preliminary data.</text>
</comment>
<evidence type="ECO:0000256" key="2">
    <source>
        <dbReference type="ARBA" id="ARBA00022723"/>
    </source>
</evidence>
<dbReference type="PROSITE" id="PS51296">
    <property type="entry name" value="RIESKE"/>
    <property type="match status" value="1"/>
</dbReference>
<dbReference type="PANTHER" id="PTHR40261">
    <property type="match status" value="1"/>
</dbReference>
<sequence>MLTLCSLNDIPEPGSKGFKFPDKSLFAVRARGEVFVYQNSCPHLGIELNWQEDQFLDYDDSLIQCATHGALFIIESGECIAGPCHGKALKKLGSKIENGYVVLTEEQVQN</sequence>
<dbReference type="OrthoDB" id="9794779at2"/>
<evidence type="ECO:0000313" key="7">
    <source>
        <dbReference type="Proteomes" id="UP000237222"/>
    </source>
</evidence>
<proteinExistence type="predicted"/>
<keyword evidence="3" id="KW-0408">Iron</keyword>
<dbReference type="PANTHER" id="PTHR40261:SF1">
    <property type="entry name" value="RIESKE DOMAIN-CONTAINING PROTEIN"/>
    <property type="match status" value="1"/>
</dbReference>
<reference evidence="6" key="1">
    <citation type="submission" date="2018-01" db="EMBL/GenBank/DDBJ databases">
        <authorList>
            <person name="Yu X.-D."/>
        </authorList>
    </citation>
    <scope>NUCLEOTIDE SEQUENCE</scope>
    <source>
        <strain evidence="6">ZX-21</strain>
    </source>
</reference>
<dbReference type="Proteomes" id="UP000237222">
    <property type="component" value="Unassembled WGS sequence"/>
</dbReference>
<dbReference type="InterPro" id="IPR036922">
    <property type="entry name" value="Rieske_2Fe-2S_sf"/>
</dbReference>
<evidence type="ECO:0000259" key="5">
    <source>
        <dbReference type="PROSITE" id="PS51296"/>
    </source>
</evidence>
<dbReference type="AlphaFoldDB" id="A0A2S4HL12"/>
<dbReference type="Pfam" id="PF00355">
    <property type="entry name" value="Rieske"/>
    <property type="match status" value="1"/>
</dbReference>
<accession>A0A2S4HL12</accession>
<protein>
    <submittedName>
        <fullName evidence="6">(2Fe-2S)-binding protein</fullName>
    </submittedName>
</protein>
<dbReference type="CDD" id="cd03467">
    <property type="entry name" value="Rieske"/>
    <property type="match status" value="1"/>
</dbReference>